<dbReference type="AlphaFoldDB" id="A0A7C9LNW4"/>
<keyword evidence="1" id="KW-0812">Transmembrane</keyword>
<evidence type="ECO:0000313" key="3">
    <source>
        <dbReference type="Proteomes" id="UP000479692"/>
    </source>
</evidence>
<keyword evidence="1" id="KW-0472">Membrane</keyword>
<dbReference type="EMBL" id="WOXT01000002">
    <property type="protein sequence ID" value="MUV14603.1"/>
    <property type="molecule type" value="Genomic_DNA"/>
</dbReference>
<reference evidence="2 3" key="1">
    <citation type="submission" date="2019-12" db="EMBL/GenBank/DDBJ databases">
        <authorList>
            <person name="Xu J."/>
        </authorList>
    </citation>
    <scope>NUCLEOTIDE SEQUENCE [LARGE SCALE GENOMIC DNA]</scope>
    <source>
        <strain evidence="2 3">HX-5-24</strain>
    </source>
</reference>
<evidence type="ECO:0000313" key="2">
    <source>
        <dbReference type="EMBL" id="MUV14603.1"/>
    </source>
</evidence>
<dbReference type="RefSeq" id="WP_156641899.1">
    <property type="nucleotide sequence ID" value="NZ_WOXT01000002.1"/>
</dbReference>
<proteinExistence type="predicted"/>
<keyword evidence="1" id="KW-1133">Transmembrane helix</keyword>
<sequence>MIGKLKWTAIILVAVAVLLGTRSLDMLWTSGHFGSPIAHTCRRLSATAPHDNSYQAQIPKHCDILMKHVRRMVAANDNAALVMLGASGVLFAWGAALLIWVRLYKRRASAKPMKDS</sequence>
<dbReference type="Proteomes" id="UP000479692">
    <property type="component" value="Unassembled WGS sequence"/>
</dbReference>
<keyword evidence="3" id="KW-1185">Reference proteome</keyword>
<organism evidence="2 3">
    <name type="scientific">Noviluteimonas gilva</name>
    <dbReference type="NCBI Taxonomy" id="2682097"/>
    <lineage>
        <taxon>Bacteria</taxon>
        <taxon>Pseudomonadati</taxon>
        <taxon>Pseudomonadota</taxon>
        <taxon>Gammaproteobacteria</taxon>
        <taxon>Lysobacterales</taxon>
        <taxon>Lysobacteraceae</taxon>
        <taxon>Noviluteimonas</taxon>
    </lineage>
</organism>
<name>A0A7C9LNW4_9GAMM</name>
<accession>A0A7C9LNW4</accession>
<comment type="caution">
    <text evidence="2">The sequence shown here is derived from an EMBL/GenBank/DDBJ whole genome shotgun (WGS) entry which is preliminary data.</text>
</comment>
<feature type="transmembrane region" description="Helical" evidence="1">
    <location>
        <begin position="79"/>
        <end position="104"/>
    </location>
</feature>
<evidence type="ECO:0000256" key="1">
    <source>
        <dbReference type="SAM" id="Phobius"/>
    </source>
</evidence>
<gene>
    <name evidence="2" type="ORF">GN331_10335</name>
</gene>
<protein>
    <submittedName>
        <fullName evidence="2">Uncharacterized protein</fullName>
    </submittedName>
</protein>